<evidence type="ECO:0000259" key="4">
    <source>
        <dbReference type="PROSITE" id="PS50958"/>
    </source>
</evidence>
<dbReference type="CDD" id="cd02620">
    <property type="entry name" value="Peptidase_C1A_CathepsinB"/>
    <property type="match status" value="1"/>
</dbReference>
<keyword evidence="6" id="KW-1185">Reference proteome</keyword>
<keyword evidence="2" id="KW-1015">Disulfide bond</keyword>
<dbReference type="Pfam" id="PF00112">
    <property type="entry name" value="Peptidase_C1"/>
    <property type="match status" value="1"/>
</dbReference>
<dbReference type="PROSITE" id="PS50958">
    <property type="entry name" value="SMB_2"/>
    <property type="match status" value="1"/>
</dbReference>
<name>A0AAE0S418_9BIVA</name>
<feature type="signal peptide" evidence="3">
    <location>
        <begin position="1"/>
        <end position="24"/>
    </location>
</feature>
<dbReference type="AlphaFoldDB" id="A0AAE0S418"/>
<dbReference type="PRINTS" id="PR00705">
    <property type="entry name" value="PAPAIN"/>
</dbReference>
<evidence type="ECO:0000256" key="3">
    <source>
        <dbReference type="SAM" id="SignalP"/>
    </source>
</evidence>
<accession>A0AAE0S418</accession>
<reference evidence="5" key="2">
    <citation type="journal article" date="2021" name="Genome Biol. Evol.">
        <title>Developing a high-quality reference genome for a parasitic bivalve with doubly uniparental inheritance (Bivalvia: Unionida).</title>
        <authorList>
            <person name="Smith C.H."/>
        </authorList>
    </citation>
    <scope>NUCLEOTIDE SEQUENCE</scope>
    <source>
        <strain evidence="5">CHS0354</strain>
        <tissue evidence="5">Mantle</tissue>
    </source>
</reference>
<dbReference type="GO" id="GO:0008234">
    <property type="term" value="F:cysteine-type peptidase activity"/>
    <property type="evidence" value="ECO:0007669"/>
    <property type="project" value="InterPro"/>
</dbReference>
<evidence type="ECO:0000256" key="1">
    <source>
        <dbReference type="ARBA" id="ARBA00008455"/>
    </source>
</evidence>
<dbReference type="InterPro" id="IPR013128">
    <property type="entry name" value="Peptidase_C1A"/>
</dbReference>
<reference evidence="5" key="3">
    <citation type="submission" date="2023-05" db="EMBL/GenBank/DDBJ databases">
        <authorList>
            <person name="Smith C.H."/>
        </authorList>
    </citation>
    <scope>NUCLEOTIDE SEQUENCE</scope>
    <source>
        <strain evidence="5">CHS0354</strain>
        <tissue evidence="5">Mantle</tissue>
    </source>
</reference>
<protein>
    <recommendedName>
        <fullName evidence="4">SMB domain-containing protein</fullName>
    </recommendedName>
</protein>
<dbReference type="Gene3D" id="3.90.70.10">
    <property type="entry name" value="Cysteine proteinases"/>
    <property type="match status" value="1"/>
</dbReference>
<dbReference type="GO" id="GO:0006508">
    <property type="term" value="P:proteolysis"/>
    <property type="evidence" value="ECO:0007669"/>
    <property type="project" value="InterPro"/>
</dbReference>
<feature type="domain" description="SMB" evidence="4">
    <location>
        <begin position="58"/>
        <end position="105"/>
    </location>
</feature>
<organism evidence="5 6">
    <name type="scientific">Potamilus streckersoni</name>
    <dbReference type="NCBI Taxonomy" id="2493646"/>
    <lineage>
        <taxon>Eukaryota</taxon>
        <taxon>Metazoa</taxon>
        <taxon>Spiralia</taxon>
        <taxon>Lophotrochozoa</taxon>
        <taxon>Mollusca</taxon>
        <taxon>Bivalvia</taxon>
        <taxon>Autobranchia</taxon>
        <taxon>Heteroconchia</taxon>
        <taxon>Palaeoheterodonta</taxon>
        <taxon>Unionida</taxon>
        <taxon>Unionoidea</taxon>
        <taxon>Unionidae</taxon>
        <taxon>Ambleminae</taxon>
        <taxon>Lampsilini</taxon>
        <taxon>Potamilus</taxon>
    </lineage>
</organism>
<proteinExistence type="inferred from homology"/>
<gene>
    <name evidence="5" type="ORF">CHS0354_024921</name>
</gene>
<reference evidence="5" key="1">
    <citation type="journal article" date="2021" name="Genome Biol. Evol.">
        <title>A High-Quality Reference Genome for a Parasitic Bivalve with Doubly Uniparental Inheritance (Bivalvia: Unionida).</title>
        <authorList>
            <person name="Smith C.H."/>
        </authorList>
    </citation>
    <scope>NUCLEOTIDE SEQUENCE</scope>
    <source>
        <strain evidence="5">CHS0354</strain>
    </source>
</reference>
<dbReference type="PROSITE" id="PS00524">
    <property type="entry name" value="SMB_1"/>
    <property type="match status" value="1"/>
</dbReference>
<sequence length="514" mass="58965">MAYTVNESVFPMLILWLVFSMTNSFENVVPERGVLKRHKRYIEMGPDIVGRQFCQTRPTGCCSGRRDNCSVPILGSLCYCDMFCNSTADDCCPDFESSCLGRKPNTPSPFRIGCQDEAGRQYRPDSVIQVNCNKCTCSPDPRNPGRYRWLCGKEVCLIRDDIIQTVNDGNYGWRASNYSFLWGMTLRDGIRYRLGTLGADETVMRMTPINVRKNSPLPKSFDARQKWPGLVHSVKDQGNCGSSWAFSTTALLADRLSIHSRGKIKEELSPQHLISCDNNGGNGGCDGGYLDRAWWFIRKRGVVTEGCYPYRSGRTDRPGFCMVPSHQNGGTCPSGIYFHKEKAFQSTPPYRIASREEDIMNEIIMNGPVQASFKVKEDLFMYNSGVYRHAKLGEDNMLYNQKREYHSVRIIGWGVDGISGQKYWLCVNSWGPAWGESGYFRILRGNNECQIESFVIGVWGKVDGDVRLSQLLESFRRERQEERFRLEDQNVRRRRRHLKHKLQHKKHRHRVSNK</sequence>
<dbReference type="EMBL" id="JAEAOA010001475">
    <property type="protein sequence ID" value="KAK3585007.1"/>
    <property type="molecule type" value="Genomic_DNA"/>
</dbReference>
<comment type="caution">
    <text evidence="5">The sequence shown here is derived from an EMBL/GenBank/DDBJ whole genome shotgun (WGS) entry which is preliminary data.</text>
</comment>
<dbReference type="PANTHER" id="PTHR12411">
    <property type="entry name" value="CYSTEINE PROTEASE FAMILY C1-RELATED"/>
    <property type="match status" value="1"/>
</dbReference>
<evidence type="ECO:0000313" key="5">
    <source>
        <dbReference type="EMBL" id="KAK3585007.1"/>
    </source>
</evidence>
<dbReference type="SMART" id="SM00645">
    <property type="entry name" value="Pept_C1"/>
    <property type="match status" value="1"/>
</dbReference>
<evidence type="ECO:0000256" key="2">
    <source>
        <dbReference type="ARBA" id="ARBA00023157"/>
    </source>
</evidence>
<dbReference type="SMART" id="SM00201">
    <property type="entry name" value="SO"/>
    <property type="match status" value="1"/>
</dbReference>
<evidence type="ECO:0000313" key="6">
    <source>
        <dbReference type="Proteomes" id="UP001195483"/>
    </source>
</evidence>
<dbReference type="InterPro" id="IPR000668">
    <property type="entry name" value="Peptidase_C1A_C"/>
</dbReference>
<dbReference type="InterPro" id="IPR001212">
    <property type="entry name" value="Somatomedin_B_dom"/>
</dbReference>
<comment type="similarity">
    <text evidence="1">Belongs to the peptidase C1 family.</text>
</comment>
<dbReference type="InterPro" id="IPR038765">
    <property type="entry name" value="Papain-like_cys_pep_sf"/>
</dbReference>
<dbReference type="Proteomes" id="UP001195483">
    <property type="component" value="Unassembled WGS sequence"/>
</dbReference>
<feature type="chain" id="PRO_5042145250" description="SMB domain-containing protein" evidence="3">
    <location>
        <begin position="25"/>
        <end position="514"/>
    </location>
</feature>
<keyword evidence="3" id="KW-0732">Signal</keyword>
<dbReference type="SUPFAM" id="SSF54001">
    <property type="entry name" value="Cysteine proteinases"/>
    <property type="match status" value="1"/>
</dbReference>